<evidence type="ECO:0000256" key="1">
    <source>
        <dbReference type="ARBA" id="ARBA00023015"/>
    </source>
</evidence>
<dbReference type="InterPro" id="IPR011711">
    <property type="entry name" value="GntR_C"/>
</dbReference>
<reference evidence="5 6" key="1">
    <citation type="submission" date="2024-06" db="EMBL/GenBank/DDBJ databases">
        <title>Sorghum-associated microbial communities from plants grown in Nebraska, USA.</title>
        <authorList>
            <person name="Schachtman D."/>
        </authorList>
    </citation>
    <scope>NUCLEOTIDE SEQUENCE [LARGE SCALE GENOMIC DNA]</scope>
    <source>
        <strain evidence="5 6">2857</strain>
    </source>
</reference>
<keyword evidence="5" id="KW-0670">Pyruvate</keyword>
<dbReference type="Pfam" id="PF07729">
    <property type="entry name" value="FCD"/>
    <property type="match status" value="1"/>
</dbReference>
<evidence type="ECO:0000313" key="5">
    <source>
        <dbReference type="EMBL" id="MET4583410.1"/>
    </source>
</evidence>
<dbReference type="Proteomes" id="UP001549257">
    <property type="component" value="Unassembled WGS sequence"/>
</dbReference>
<proteinExistence type="predicted"/>
<comment type="caution">
    <text evidence="5">The sequence shown here is derived from an EMBL/GenBank/DDBJ whole genome shotgun (WGS) entry which is preliminary data.</text>
</comment>
<dbReference type="Gene3D" id="1.20.120.530">
    <property type="entry name" value="GntR ligand-binding domain-like"/>
    <property type="match status" value="1"/>
</dbReference>
<organism evidence="5 6">
    <name type="scientific">Conyzicola nivalis</name>
    <dbReference type="NCBI Taxonomy" id="1477021"/>
    <lineage>
        <taxon>Bacteria</taxon>
        <taxon>Bacillati</taxon>
        <taxon>Actinomycetota</taxon>
        <taxon>Actinomycetes</taxon>
        <taxon>Micrococcales</taxon>
        <taxon>Microbacteriaceae</taxon>
        <taxon>Conyzicola</taxon>
    </lineage>
</organism>
<dbReference type="InterPro" id="IPR000524">
    <property type="entry name" value="Tscrpt_reg_HTH_GntR"/>
</dbReference>
<dbReference type="InterPro" id="IPR036390">
    <property type="entry name" value="WH_DNA-bd_sf"/>
</dbReference>
<dbReference type="PANTHER" id="PTHR43537">
    <property type="entry name" value="TRANSCRIPTIONAL REGULATOR, GNTR FAMILY"/>
    <property type="match status" value="1"/>
</dbReference>
<dbReference type="Pfam" id="PF00392">
    <property type="entry name" value="GntR"/>
    <property type="match status" value="1"/>
</dbReference>
<dbReference type="Gene3D" id="1.10.10.10">
    <property type="entry name" value="Winged helix-like DNA-binding domain superfamily/Winged helix DNA-binding domain"/>
    <property type="match status" value="1"/>
</dbReference>
<evidence type="ECO:0000256" key="2">
    <source>
        <dbReference type="ARBA" id="ARBA00023125"/>
    </source>
</evidence>
<gene>
    <name evidence="5" type="ORF">ABIE21_002936</name>
</gene>
<dbReference type="SMART" id="SM00895">
    <property type="entry name" value="FCD"/>
    <property type="match status" value="1"/>
</dbReference>
<dbReference type="InterPro" id="IPR036388">
    <property type="entry name" value="WH-like_DNA-bd_sf"/>
</dbReference>
<sequence length="254" mass="26982">MTDASAVTGSGGGALEPPSLADEVVFRPVRNGNAFEDTVARLLQAVRLGIVEPGGALPAERDLAARFSVSRDTVRDAIRSLADAGYLVARRGRYGGTFVSDRLPVEGTGEPQAASPSMAEIDDVLGLREILEVGAARAAAGRSLSAADRDTLWQRLTETSAASVDDYRRLDSRLHLTIGQLVGTPTLVTLMADNRTRLNELLDHIPLLPLNIAHSNEQHETIVAAILRGSRDDAAAAMSEHLEGSAVLLRAFLS</sequence>
<dbReference type="EMBL" id="JBEPSJ010000004">
    <property type="protein sequence ID" value="MET4583410.1"/>
    <property type="molecule type" value="Genomic_DNA"/>
</dbReference>
<dbReference type="SUPFAM" id="SSF48008">
    <property type="entry name" value="GntR ligand-binding domain-like"/>
    <property type="match status" value="1"/>
</dbReference>
<feature type="domain" description="HTH gntR-type" evidence="4">
    <location>
        <begin position="32"/>
        <end position="102"/>
    </location>
</feature>
<dbReference type="PANTHER" id="PTHR43537:SF24">
    <property type="entry name" value="GLUCONATE OPERON TRANSCRIPTIONAL REPRESSOR"/>
    <property type="match status" value="1"/>
</dbReference>
<evidence type="ECO:0000259" key="4">
    <source>
        <dbReference type="PROSITE" id="PS50949"/>
    </source>
</evidence>
<dbReference type="RefSeq" id="WP_354025585.1">
    <property type="nucleotide sequence ID" value="NZ_JBEPSJ010000004.1"/>
</dbReference>
<keyword evidence="3" id="KW-0804">Transcription</keyword>
<keyword evidence="6" id="KW-1185">Reference proteome</keyword>
<protein>
    <submittedName>
        <fullName evidence="5">GntR family transcriptional repressor for pyruvate dehydrogenase complex</fullName>
    </submittedName>
</protein>
<dbReference type="PRINTS" id="PR00035">
    <property type="entry name" value="HTHGNTR"/>
</dbReference>
<keyword evidence="2" id="KW-0238">DNA-binding</keyword>
<name>A0ABV2QS58_9MICO</name>
<dbReference type="SMART" id="SM00345">
    <property type="entry name" value="HTH_GNTR"/>
    <property type="match status" value="1"/>
</dbReference>
<dbReference type="SUPFAM" id="SSF46785">
    <property type="entry name" value="Winged helix' DNA-binding domain"/>
    <property type="match status" value="1"/>
</dbReference>
<evidence type="ECO:0000313" key="6">
    <source>
        <dbReference type="Proteomes" id="UP001549257"/>
    </source>
</evidence>
<keyword evidence="1" id="KW-0805">Transcription regulation</keyword>
<dbReference type="CDD" id="cd07377">
    <property type="entry name" value="WHTH_GntR"/>
    <property type="match status" value="1"/>
</dbReference>
<accession>A0ABV2QS58</accession>
<dbReference type="InterPro" id="IPR008920">
    <property type="entry name" value="TF_FadR/GntR_C"/>
</dbReference>
<dbReference type="PROSITE" id="PS50949">
    <property type="entry name" value="HTH_GNTR"/>
    <property type="match status" value="1"/>
</dbReference>
<evidence type="ECO:0000256" key="3">
    <source>
        <dbReference type="ARBA" id="ARBA00023163"/>
    </source>
</evidence>